<keyword evidence="4" id="KW-0472">Membrane</keyword>
<dbReference type="Pfam" id="PF00106">
    <property type="entry name" value="adh_short"/>
    <property type="match status" value="1"/>
</dbReference>
<dbReference type="PANTHER" id="PTHR43313">
    <property type="entry name" value="SHORT-CHAIN DEHYDROGENASE/REDUCTASE FAMILY 9C"/>
    <property type="match status" value="1"/>
</dbReference>
<feature type="transmembrane region" description="Helical" evidence="4">
    <location>
        <begin position="203"/>
        <end position="223"/>
    </location>
</feature>
<evidence type="ECO:0000256" key="3">
    <source>
        <dbReference type="RuleBase" id="RU000363"/>
    </source>
</evidence>
<dbReference type="SUPFAM" id="SSF51735">
    <property type="entry name" value="NAD(P)-binding Rossmann-fold domains"/>
    <property type="match status" value="1"/>
</dbReference>
<dbReference type="GeneID" id="114842144"/>
<dbReference type="Proteomes" id="UP000515150">
    <property type="component" value="Chromosome 2"/>
</dbReference>
<accession>A0A6P7KLU6</accession>
<dbReference type="InterPro" id="IPR036291">
    <property type="entry name" value="NAD(P)-bd_dom_sf"/>
</dbReference>
<organism evidence="5 6">
    <name type="scientific">Betta splendens</name>
    <name type="common">Siamese fighting fish</name>
    <dbReference type="NCBI Taxonomy" id="158456"/>
    <lineage>
        <taxon>Eukaryota</taxon>
        <taxon>Metazoa</taxon>
        <taxon>Chordata</taxon>
        <taxon>Craniata</taxon>
        <taxon>Vertebrata</taxon>
        <taxon>Euteleostomi</taxon>
        <taxon>Actinopterygii</taxon>
        <taxon>Neopterygii</taxon>
        <taxon>Teleostei</taxon>
        <taxon>Neoteleostei</taxon>
        <taxon>Acanthomorphata</taxon>
        <taxon>Anabantaria</taxon>
        <taxon>Anabantiformes</taxon>
        <taxon>Anabantoidei</taxon>
        <taxon>Osphronemidae</taxon>
        <taxon>Betta</taxon>
    </lineage>
</organism>
<evidence type="ECO:0000256" key="4">
    <source>
        <dbReference type="SAM" id="Phobius"/>
    </source>
</evidence>
<sequence length="366" mass="40772">MGEAEISKSVLHSVLLSQVPKTQCLTDTPYGMNTILFIGQVFGLVPLFAVLIFVLTKLVSLHRCSRGIDGCGYAVLITGCDSGFGHQLAQRLEGKGFMVFAGCLFPEGAGAQSLAQNSSGNLKILRMDVTSDEDVQQAKKIVQENLPKKGLWAVVNNAGISDWAEIEWNTIENFQKMLDINLFGSLRTSVAFIPLVRAARGRMVFMSSIFAFFNCLNMAAYSVSKRGLEAFADCLRVEMASFGVKVSIIQPGNFSQATNIVKKKGGLDIWKNLDDERRRVFNRQYIELASQYYIDTCKKGFKDADMVINAMLHAITSAHPNYRYLLASAMDKFFLQLFPYLPTVLSDAVFSLSSMYTKRKEMLYNK</sequence>
<dbReference type="PROSITE" id="PS00061">
    <property type="entry name" value="ADH_SHORT"/>
    <property type="match status" value="1"/>
</dbReference>
<proteinExistence type="inferred from homology"/>
<evidence type="ECO:0000256" key="2">
    <source>
        <dbReference type="ARBA" id="ARBA00023002"/>
    </source>
</evidence>
<dbReference type="InterPro" id="IPR020904">
    <property type="entry name" value="Sc_DH/Rdtase_CS"/>
</dbReference>
<dbReference type="GO" id="GO:0016491">
    <property type="term" value="F:oxidoreductase activity"/>
    <property type="evidence" value="ECO:0007669"/>
    <property type="project" value="UniProtKB-KW"/>
</dbReference>
<evidence type="ECO:0000256" key="1">
    <source>
        <dbReference type="ARBA" id="ARBA00006484"/>
    </source>
</evidence>
<protein>
    <submittedName>
        <fullName evidence="6">D-beta-hydroxybutyrate dehydrogenase, mitochondrial</fullName>
    </submittedName>
</protein>
<dbReference type="PRINTS" id="PR00081">
    <property type="entry name" value="GDHRDH"/>
</dbReference>
<gene>
    <name evidence="6" type="primary">zgc:113142</name>
</gene>
<dbReference type="InParanoid" id="A0A6P7KLU6"/>
<dbReference type="PANTHER" id="PTHR43313:SF43">
    <property type="entry name" value="D-BETA-HYDROXYBUTYRATE DEHYDROGENASE, MITOCHONDRIAL"/>
    <property type="match status" value="1"/>
</dbReference>
<dbReference type="Gene3D" id="3.40.50.720">
    <property type="entry name" value="NAD(P)-binding Rossmann-like Domain"/>
    <property type="match status" value="1"/>
</dbReference>
<keyword evidence="2" id="KW-0560">Oxidoreductase</keyword>
<feature type="transmembrane region" description="Helical" evidence="4">
    <location>
        <begin position="35"/>
        <end position="56"/>
    </location>
</feature>
<dbReference type="GO" id="GO:0008202">
    <property type="term" value="P:steroid metabolic process"/>
    <property type="evidence" value="ECO:0007669"/>
    <property type="project" value="TreeGrafter"/>
</dbReference>
<dbReference type="KEGG" id="bspl:114842144"/>
<dbReference type="AlphaFoldDB" id="A0A6P7KLU6"/>
<keyword evidence="5" id="KW-1185">Reference proteome</keyword>
<dbReference type="PRINTS" id="PR00080">
    <property type="entry name" value="SDRFAMILY"/>
</dbReference>
<dbReference type="RefSeq" id="XP_028983543.1">
    <property type="nucleotide sequence ID" value="XM_029127710.2"/>
</dbReference>
<feature type="transmembrane region" description="Helical" evidence="4">
    <location>
        <begin position="333"/>
        <end position="356"/>
    </location>
</feature>
<dbReference type="InterPro" id="IPR002347">
    <property type="entry name" value="SDR_fam"/>
</dbReference>
<dbReference type="OrthoDB" id="2102561at2759"/>
<evidence type="ECO:0000313" key="6">
    <source>
        <dbReference type="RefSeq" id="XP_028983543.1"/>
    </source>
</evidence>
<keyword evidence="4" id="KW-0812">Transmembrane</keyword>
<keyword evidence="4" id="KW-1133">Transmembrane helix</keyword>
<name>A0A6P7KLU6_BETSP</name>
<reference evidence="6" key="1">
    <citation type="submission" date="2025-08" db="UniProtKB">
        <authorList>
            <consortium name="RefSeq"/>
        </authorList>
    </citation>
    <scope>IDENTIFICATION</scope>
</reference>
<evidence type="ECO:0000313" key="5">
    <source>
        <dbReference type="Proteomes" id="UP000515150"/>
    </source>
</evidence>
<comment type="similarity">
    <text evidence="1 3">Belongs to the short-chain dehydrogenases/reductases (SDR) family.</text>
</comment>